<dbReference type="Pfam" id="PF13641">
    <property type="entry name" value="Glyco_tranf_2_3"/>
    <property type="match status" value="1"/>
</dbReference>
<protein>
    <submittedName>
        <fullName evidence="2">Glycosyltransferase</fullName>
    </submittedName>
</protein>
<dbReference type="Proteomes" id="UP000270343">
    <property type="component" value="Unassembled WGS sequence"/>
</dbReference>
<evidence type="ECO:0000256" key="1">
    <source>
        <dbReference type="SAM" id="MobiDB-lite"/>
    </source>
</evidence>
<dbReference type="AlphaFoldDB" id="A0A3B0AZC3"/>
<dbReference type="PANTHER" id="PTHR43685">
    <property type="entry name" value="GLYCOSYLTRANSFERASE"/>
    <property type="match status" value="1"/>
</dbReference>
<comment type="caution">
    <text evidence="2">The sequence shown here is derived from an EMBL/GenBank/DDBJ whole genome shotgun (WGS) entry which is preliminary data.</text>
</comment>
<dbReference type="InterPro" id="IPR050834">
    <property type="entry name" value="Glycosyltransf_2"/>
</dbReference>
<dbReference type="Gene3D" id="3.90.550.10">
    <property type="entry name" value="Spore Coat Polysaccharide Biosynthesis Protein SpsA, Chain A"/>
    <property type="match status" value="1"/>
</dbReference>
<reference evidence="2 3" key="1">
    <citation type="journal article" date="2015" name="Antonie Van Leeuwenhoek">
        <title>Streptomyces klenkii sp. nov., isolated from deep marine sediment.</title>
        <authorList>
            <person name="Veyisoglu A."/>
            <person name="Sahin N."/>
        </authorList>
    </citation>
    <scope>NUCLEOTIDE SEQUENCE [LARGE SCALE GENOMIC DNA]</scope>
    <source>
        <strain evidence="2 3">KCTC 29202</strain>
    </source>
</reference>
<keyword evidence="2" id="KW-0808">Transferase</keyword>
<gene>
    <name evidence="2" type="ORF">D7231_23765</name>
</gene>
<dbReference type="SUPFAM" id="SSF53448">
    <property type="entry name" value="Nucleotide-diphospho-sugar transferases"/>
    <property type="match status" value="1"/>
</dbReference>
<dbReference type="EMBL" id="RBAM01000010">
    <property type="protein sequence ID" value="RKN65843.1"/>
    <property type="molecule type" value="Genomic_DNA"/>
</dbReference>
<organism evidence="2 3">
    <name type="scientific">Streptomyces klenkii</name>
    <dbReference type="NCBI Taxonomy" id="1420899"/>
    <lineage>
        <taxon>Bacteria</taxon>
        <taxon>Bacillati</taxon>
        <taxon>Actinomycetota</taxon>
        <taxon>Actinomycetes</taxon>
        <taxon>Kitasatosporales</taxon>
        <taxon>Streptomycetaceae</taxon>
        <taxon>Streptomyces</taxon>
    </lineage>
</organism>
<feature type="region of interest" description="Disordered" evidence="1">
    <location>
        <begin position="155"/>
        <end position="187"/>
    </location>
</feature>
<dbReference type="CDD" id="cd00761">
    <property type="entry name" value="Glyco_tranf_GTA_type"/>
    <property type="match status" value="1"/>
</dbReference>
<keyword evidence="3" id="KW-1185">Reference proteome</keyword>
<name>A0A3B0AZC3_9ACTN</name>
<evidence type="ECO:0000313" key="3">
    <source>
        <dbReference type="Proteomes" id="UP000270343"/>
    </source>
</evidence>
<proteinExistence type="predicted"/>
<feature type="region of interest" description="Disordered" evidence="1">
    <location>
        <begin position="40"/>
        <end position="75"/>
    </location>
</feature>
<feature type="compositionally biased region" description="Low complexity" evidence="1">
    <location>
        <begin position="48"/>
        <end position="57"/>
    </location>
</feature>
<dbReference type="PANTHER" id="PTHR43685:SF3">
    <property type="entry name" value="SLR2126 PROTEIN"/>
    <property type="match status" value="1"/>
</dbReference>
<dbReference type="GO" id="GO:0016740">
    <property type="term" value="F:transferase activity"/>
    <property type="evidence" value="ECO:0007669"/>
    <property type="project" value="UniProtKB-KW"/>
</dbReference>
<sequence>MPVPSGATDPRLSVVVPSRGPAARLRATLACLAGQGPGAPPFEVLVVDDNPGPADGDPGPPQDDPGPAGTGAGPAAVAGELARDLPVRVIPGPMRGRAAARNAGAAAARGARLVFLDDDVLVGPEFLAAHAGAADPDAFAHGRTRELPTAARLLRSLEGGSPDDVRRARSALGPGHAPAPGPPGPAAHRRLVANALERTVEAMAGGTLPDVAPWLGFVGANTAVDRDRWRRAGGFDEAFGLTWGCEDLEFGFRLYAAGVRRILVPDALGVHLSHARPGRWEQHHRNLDRFRALHPHASVRALEALLGPEGTPGEYVRAVTAVADAPVRGGTR</sequence>
<evidence type="ECO:0000313" key="2">
    <source>
        <dbReference type="EMBL" id="RKN65843.1"/>
    </source>
</evidence>
<accession>A0A3B0AZC3</accession>
<dbReference type="InterPro" id="IPR029044">
    <property type="entry name" value="Nucleotide-diphossugar_trans"/>
</dbReference>